<accession>A0A0B0P598</accession>
<gene>
    <name evidence="1" type="ORF">F383_05638</name>
</gene>
<protein>
    <submittedName>
        <fullName evidence="1">Uncharacterized protein</fullName>
    </submittedName>
</protein>
<dbReference type="EMBL" id="KN414799">
    <property type="protein sequence ID" value="KHG20082.1"/>
    <property type="molecule type" value="Genomic_DNA"/>
</dbReference>
<sequence length="54" mass="6475">MNNYVNVYLIQVRMNCLWNLAMKGEYEYDLLIYIKATGSSGIIEDHHHTIEFYF</sequence>
<proteinExistence type="predicted"/>
<dbReference type="Proteomes" id="UP000032142">
    <property type="component" value="Unassembled WGS sequence"/>
</dbReference>
<organism evidence="1 2">
    <name type="scientific">Gossypium arboreum</name>
    <name type="common">Tree cotton</name>
    <name type="synonym">Gossypium nanking</name>
    <dbReference type="NCBI Taxonomy" id="29729"/>
    <lineage>
        <taxon>Eukaryota</taxon>
        <taxon>Viridiplantae</taxon>
        <taxon>Streptophyta</taxon>
        <taxon>Embryophyta</taxon>
        <taxon>Tracheophyta</taxon>
        <taxon>Spermatophyta</taxon>
        <taxon>Magnoliopsida</taxon>
        <taxon>eudicotyledons</taxon>
        <taxon>Gunneridae</taxon>
        <taxon>Pentapetalae</taxon>
        <taxon>rosids</taxon>
        <taxon>malvids</taxon>
        <taxon>Malvales</taxon>
        <taxon>Malvaceae</taxon>
        <taxon>Malvoideae</taxon>
        <taxon>Gossypium</taxon>
    </lineage>
</organism>
<evidence type="ECO:0000313" key="2">
    <source>
        <dbReference type="Proteomes" id="UP000032142"/>
    </source>
</evidence>
<evidence type="ECO:0000313" key="1">
    <source>
        <dbReference type="EMBL" id="KHG20082.1"/>
    </source>
</evidence>
<dbReference type="AlphaFoldDB" id="A0A0B0P598"/>
<name>A0A0B0P598_GOSAR</name>
<keyword evidence="2" id="KW-1185">Reference proteome</keyword>
<reference evidence="2" key="1">
    <citation type="submission" date="2014-09" db="EMBL/GenBank/DDBJ databases">
        <authorList>
            <person name="Mudge J."/>
            <person name="Ramaraj T."/>
            <person name="Lindquist I.E."/>
            <person name="Bharti A.K."/>
            <person name="Sundararajan A."/>
            <person name="Cameron C.T."/>
            <person name="Woodward J.E."/>
            <person name="May G.D."/>
            <person name="Brubaker C."/>
            <person name="Broadhvest J."/>
            <person name="Wilkins T.A."/>
        </authorList>
    </citation>
    <scope>NUCLEOTIDE SEQUENCE</scope>
    <source>
        <strain evidence="2">cv. AKA8401</strain>
    </source>
</reference>